<gene>
    <name evidence="3" type="ORF">A5888_000304</name>
    <name evidence="2" type="ORF">A5888_000353</name>
</gene>
<name>A0A242KBU2_9ENTE</name>
<sequence length="180" mass="21415">MDINVADKKKFLVWLVNNISFSKREIIWILNYLINHEVILNNVTFVEHVEKTERGIQIASSEIQDEPIILFIKGKMFTDTDQIFHEIRMNWKDTLYLECVFGDVFQNPDYLSILEDNPFAPWKDYVSEETVQEIEAYFKHEEQLARMNLLRNQIDQSLEDGDYEAFLELSDELNRMKTQA</sequence>
<dbReference type="InterPro" id="IPR038091">
    <property type="entry name" value="UPF0302_N_sf"/>
</dbReference>
<evidence type="ECO:0000313" key="3">
    <source>
        <dbReference type="EMBL" id="WYJ88585.1"/>
    </source>
</evidence>
<organism evidence="2">
    <name type="scientific">Candidatus Enterococcus clewellii</name>
    <dbReference type="NCBI Taxonomy" id="1834193"/>
    <lineage>
        <taxon>Bacteria</taxon>
        <taxon>Bacillati</taxon>
        <taxon>Bacillota</taxon>
        <taxon>Bacilli</taxon>
        <taxon>Lactobacillales</taxon>
        <taxon>Enterococcaceae</taxon>
        <taxon>Enterococcus</taxon>
    </lineage>
</organism>
<dbReference type="OrthoDB" id="2155814at2"/>
<keyword evidence="4" id="KW-1185">Reference proteome</keyword>
<accession>A0A242KBU2</accession>
<evidence type="ECO:0000313" key="2">
    <source>
        <dbReference type="EMBL" id="OTP18539.1"/>
    </source>
</evidence>
<dbReference type="Gene3D" id="4.10.810.10">
    <property type="entry name" value="Virus Scaffolding Protein, Chain A"/>
    <property type="match status" value="1"/>
</dbReference>
<dbReference type="InterPro" id="IPR011188">
    <property type="entry name" value="UPF0302"/>
</dbReference>
<dbReference type="Pfam" id="PF08864">
    <property type="entry name" value="UPF0302"/>
    <property type="match status" value="1"/>
</dbReference>
<reference evidence="3" key="2">
    <citation type="submission" date="2017-05" db="EMBL/GenBank/DDBJ databases">
        <authorList>
            <consortium name="The Broad Institute Genomics Platform"/>
            <consortium name="The Broad Institute Genomic Center for Infectious Diseases"/>
            <person name="Earl A."/>
            <person name="Manson A."/>
            <person name="Schwartman J."/>
            <person name="Gilmore M."/>
            <person name="Abouelleil A."/>
            <person name="Cao P."/>
            <person name="Chapman S."/>
            <person name="Cusick C."/>
            <person name="Shea T."/>
            <person name="Young S."/>
            <person name="Neafsey D."/>
            <person name="Nusbaum C."/>
            <person name="Birren B."/>
        </authorList>
    </citation>
    <scope>NUCLEOTIDE SEQUENCE</scope>
    <source>
        <strain evidence="3">9E7_DIV0242</strain>
    </source>
</reference>
<evidence type="ECO:0000259" key="1">
    <source>
        <dbReference type="SMART" id="SM00914"/>
    </source>
</evidence>
<proteinExistence type="predicted"/>
<reference evidence="2" key="1">
    <citation type="submission" date="2017-05" db="EMBL/GenBank/DDBJ databases">
        <title>The Genome Sequence of Enterococcus sp. 9E7_DIV0242.</title>
        <authorList>
            <consortium name="The Broad Institute Genomics Platform"/>
            <consortium name="The Broad Institute Genomic Center for Infectious Diseases"/>
            <person name="Earl A."/>
            <person name="Manson A."/>
            <person name="Schwartman J."/>
            <person name="Gilmore M."/>
            <person name="Abouelleil A."/>
            <person name="Cao P."/>
            <person name="Chapman S."/>
            <person name="Cusick C."/>
            <person name="Shea T."/>
            <person name="Young S."/>
            <person name="Neafsey D."/>
            <person name="Nusbaum C."/>
            <person name="Birren B."/>
        </authorList>
    </citation>
    <scope>NUCLEOTIDE SEQUENCE [LARGE SCALE GENOMIC DNA]</scope>
    <source>
        <strain evidence="2">9E7_DIV0242</strain>
    </source>
</reference>
<dbReference type="RefSeq" id="WP_086347514.1">
    <property type="nucleotide sequence ID" value="NZ_CP147247.1"/>
</dbReference>
<evidence type="ECO:0000313" key="4">
    <source>
        <dbReference type="Proteomes" id="UP000195141"/>
    </source>
</evidence>
<dbReference type="AlphaFoldDB" id="A0A242KBU2"/>
<dbReference type="SMART" id="SM00914">
    <property type="entry name" value="IDEAL"/>
    <property type="match status" value="1"/>
</dbReference>
<protein>
    <recommendedName>
        <fullName evidence="1">IDEAL domain-containing protein</fullName>
    </recommendedName>
</protein>
<dbReference type="Pfam" id="PF08858">
    <property type="entry name" value="IDEAL"/>
    <property type="match status" value="1"/>
</dbReference>
<dbReference type="InterPro" id="IPR027393">
    <property type="entry name" value="Virus_scaffolding_prot_C"/>
</dbReference>
<dbReference type="PIRSF" id="PIRSF007165">
    <property type="entry name" value="UCP007165"/>
    <property type="match status" value="1"/>
</dbReference>
<dbReference type="Gene3D" id="3.40.1530.30">
    <property type="entry name" value="Uncharacterised family UPF0302, N-terminal domain"/>
    <property type="match status" value="1"/>
</dbReference>
<dbReference type="NCBIfam" id="NF002965">
    <property type="entry name" value="PRK03636.1"/>
    <property type="match status" value="1"/>
</dbReference>
<dbReference type="InterPro" id="IPR014963">
    <property type="entry name" value="UPF0302_N"/>
</dbReference>
<dbReference type="InterPro" id="IPR014957">
    <property type="entry name" value="IDEAL_dom"/>
</dbReference>
<feature type="domain" description="IDEAL" evidence="1">
    <location>
        <begin position="137"/>
        <end position="173"/>
    </location>
</feature>
<reference evidence="3" key="3">
    <citation type="submission" date="2024-03" db="EMBL/GenBank/DDBJ databases">
        <title>The Genome Sequence of Enterococcus sp. DIV0242b.</title>
        <authorList>
            <consortium name="The Broad Institute Genomics Platform"/>
            <consortium name="The Broad Institute Microbial Omics Core"/>
            <consortium name="The Broad Institute Genomic Center for Infectious Diseases"/>
            <person name="Earl A."/>
            <person name="Manson A."/>
            <person name="Gilmore M."/>
            <person name="Schwartman J."/>
            <person name="Shea T."/>
            <person name="Abouelleil A."/>
            <person name="Cao P."/>
            <person name="Chapman S."/>
            <person name="Cusick C."/>
            <person name="Young S."/>
            <person name="Neafsey D."/>
            <person name="Nusbaum C."/>
            <person name="Birren B."/>
        </authorList>
    </citation>
    <scope>NUCLEOTIDE SEQUENCE</scope>
    <source>
        <strain evidence="3">9E7_DIV0242</strain>
    </source>
</reference>
<dbReference type="EMBL" id="NGMM01000001">
    <property type="protein sequence ID" value="OTP18539.1"/>
    <property type="molecule type" value="Genomic_DNA"/>
</dbReference>
<dbReference type="Proteomes" id="UP000195141">
    <property type="component" value="Chromosome"/>
</dbReference>
<dbReference type="EMBL" id="CP147247">
    <property type="protein sequence ID" value="WYJ88585.1"/>
    <property type="molecule type" value="Genomic_DNA"/>
</dbReference>